<keyword evidence="2 5" id="KW-0238">DNA-binding</keyword>
<keyword evidence="1" id="KW-0805">Transcription regulation</keyword>
<feature type="DNA-binding region" description="OmpR/PhoB-type" evidence="5">
    <location>
        <begin position="130"/>
        <end position="229"/>
    </location>
</feature>
<dbReference type="InterPro" id="IPR039420">
    <property type="entry name" value="WalR-like"/>
</dbReference>
<dbReference type="SUPFAM" id="SSF52172">
    <property type="entry name" value="CheY-like"/>
    <property type="match status" value="1"/>
</dbReference>
<evidence type="ECO:0000256" key="5">
    <source>
        <dbReference type="PROSITE-ProRule" id="PRU01091"/>
    </source>
</evidence>
<dbReference type="InterPro" id="IPR036388">
    <property type="entry name" value="WH-like_DNA-bd_sf"/>
</dbReference>
<dbReference type="InterPro" id="IPR011006">
    <property type="entry name" value="CheY-like_superfamily"/>
</dbReference>
<dbReference type="InterPro" id="IPR016032">
    <property type="entry name" value="Sig_transdc_resp-reg_C-effctor"/>
</dbReference>
<dbReference type="PROSITE" id="PS50110">
    <property type="entry name" value="RESPONSE_REGULATORY"/>
    <property type="match status" value="1"/>
</dbReference>
<dbReference type="SMART" id="SM00448">
    <property type="entry name" value="REC"/>
    <property type="match status" value="1"/>
</dbReference>
<dbReference type="Pfam" id="PF00486">
    <property type="entry name" value="Trans_reg_C"/>
    <property type="match status" value="1"/>
</dbReference>
<keyword evidence="9" id="KW-1185">Reference proteome</keyword>
<dbReference type="Proteomes" id="UP000003175">
    <property type="component" value="Unassembled WGS sequence"/>
</dbReference>
<dbReference type="SUPFAM" id="SSF46894">
    <property type="entry name" value="C-terminal effector domain of the bipartite response regulators"/>
    <property type="match status" value="1"/>
</dbReference>
<dbReference type="InterPro" id="IPR001867">
    <property type="entry name" value="OmpR/PhoB-type_DNA-bd"/>
</dbReference>
<dbReference type="EMBL" id="ADGH01000016">
    <property type="protein sequence ID" value="EHG23872.1"/>
    <property type="molecule type" value="Genomic_DNA"/>
</dbReference>
<protein>
    <recommendedName>
        <fullName evidence="10">DNA-binding response regulator</fullName>
    </recommendedName>
</protein>
<evidence type="ECO:0000256" key="4">
    <source>
        <dbReference type="PROSITE-ProRule" id="PRU00169"/>
    </source>
</evidence>
<keyword evidence="4" id="KW-0597">Phosphoprotein</keyword>
<dbReference type="SMART" id="SM00862">
    <property type="entry name" value="Trans_reg_C"/>
    <property type="match status" value="1"/>
</dbReference>
<dbReference type="PANTHER" id="PTHR48111:SF26">
    <property type="entry name" value="STAGE 0 SPORULATION PROTEIN A HOMOLOG"/>
    <property type="match status" value="1"/>
</dbReference>
<dbReference type="Gene3D" id="1.10.10.10">
    <property type="entry name" value="Winged helix-like DNA-binding domain superfamily/Winged helix DNA-binding domain"/>
    <property type="match status" value="1"/>
</dbReference>
<feature type="domain" description="Response regulatory" evidence="6">
    <location>
        <begin position="3"/>
        <end position="116"/>
    </location>
</feature>
<dbReference type="Gene3D" id="3.40.50.2300">
    <property type="match status" value="1"/>
</dbReference>
<evidence type="ECO:0000256" key="2">
    <source>
        <dbReference type="ARBA" id="ARBA00023125"/>
    </source>
</evidence>
<dbReference type="Gene3D" id="6.10.250.690">
    <property type="match status" value="1"/>
</dbReference>
<dbReference type="CDD" id="cd17574">
    <property type="entry name" value="REC_OmpR"/>
    <property type="match status" value="1"/>
</dbReference>
<dbReference type="PANTHER" id="PTHR48111">
    <property type="entry name" value="REGULATOR OF RPOS"/>
    <property type="match status" value="1"/>
</dbReference>
<evidence type="ECO:0000313" key="8">
    <source>
        <dbReference type="EMBL" id="EHG23872.1"/>
    </source>
</evidence>
<proteinExistence type="predicted"/>
<comment type="caution">
    <text evidence="8">The sequence shown here is derived from an EMBL/GenBank/DDBJ whole genome shotgun (WGS) entry which is preliminary data.</text>
</comment>
<organism evidence="8 9">
    <name type="scientific">Selenomonas noxia F0398</name>
    <dbReference type="NCBI Taxonomy" id="702437"/>
    <lineage>
        <taxon>Bacteria</taxon>
        <taxon>Bacillati</taxon>
        <taxon>Bacillota</taxon>
        <taxon>Negativicutes</taxon>
        <taxon>Selenomonadales</taxon>
        <taxon>Selenomonadaceae</taxon>
        <taxon>Selenomonas</taxon>
    </lineage>
</organism>
<dbReference type="PROSITE" id="PS51755">
    <property type="entry name" value="OMPR_PHOB"/>
    <property type="match status" value="1"/>
</dbReference>
<evidence type="ECO:0000259" key="7">
    <source>
        <dbReference type="PROSITE" id="PS51755"/>
    </source>
</evidence>
<evidence type="ECO:0000313" key="9">
    <source>
        <dbReference type="Proteomes" id="UP000003175"/>
    </source>
</evidence>
<evidence type="ECO:0008006" key="10">
    <source>
        <dbReference type="Google" id="ProtNLM"/>
    </source>
</evidence>
<feature type="domain" description="OmpR/PhoB-type" evidence="7">
    <location>
        <begin position="130"/>
        <end position="229"/>
    </location>
</feature>
<name>A0ABN0DNH2_9FIRM</name>
<sequence>MRKILLVEDDTDIAELERDYLEASGFVVDISSDGDEGKRLALTGDYSLILLDVMLPGADGFAICRAVRKKLDIPILMVSARLEDVDKIRALGLGADDYIVKPFSPSELTARVKAHITRYDRLKGSAQMAPTVLRFDTLEIQPRTHRVFVDGREAHLAAREFELLLFLAQHPQIVFSKEMLYDRVWNLDAMGSTATVAVHMNRLREKIETDPAKPRWLQTVWGAGYRFNGSAASRDET</sequence>
<gene>
    <name evidence="8" type="ORF">HMPREF9432_01546</name>
</gene>
<dbReference type="Pfam" id="PF00072">
    <property type="entry name" value="Response_reg"/>
    <property type="match status" value="1"/>
</dbReference>
<evidence type="ECO:0000256" key="1">
    <source>
        <dbReference type="ARBA" id="ARBA00023015"/>
    </source>
</evidence>
<feature type="modified residue" description="4-aspartylphosphate" evidence="4">
    <location>
        <position position="52"/>
    </location>
</feature>
<dbReference type="InterPro" id="IPR001789">
    <property type="entry name" value="Sig_transdc_resp-reg_receiver"/>
</dbReference>
<keyword evidence="3" id="KW-0804">Transcription</keyword>
<reference evidence="8 9" key="1">
    <citation type="submission" date="2011-08" db="EMBL/GenBank/DDBJ databases">
        <title>The Genome Sequence of Selenomonas noxia F0398.</title>
        <authorList>
            <consortium name="The Broad Institute Genome Sequencing Platform"/>
            <person name="Earl A."/>
            <person name="Ward D."/>
            <person name="Feldgarden M."/>
            <person name="Gevers D."/>
            <person name="Izard J."/>
            <person name="Ganesan A."/>
            <person name="Blanton J.M."/>
            <person name="Baranova O.V."/>
            <person name="Tanner A.C."/>
            <person name="Dewhirst F.E."/>
            <person name="Young S.K."/>
            <person name="Zeng Q."/>
            <person name="Gargeya S."/>
            <person name="Fitzgerald M."/>
            <person name="Haas B."/>
            <person name="Abouelleil A."/>
            <person name="Alvarado L."/>
            <person name="Arachchi H.M."/>
            <person name="Berlin A."/>
            <person name="Brown A."/>
            <person name="Chapman S.B."/>
            <person name="Chen Z."/>
            <person name="Dunbar C."/>
            <person name="Freedman E."/>
            <person name="Gearin G."/>
            <person name="Gellesch M."/>
            <person name="Goldberg J."/>
            <person name="Griggs A."/>
            <person name="Gujja S."/>
            <person name="Heiman D."/>
            <person name="Howarth C."/>
            <person name="Larson L."/>
            <person name="Lui A."/>
            <person name="MacDonald P.J.P."/>
            <person name="Montmayeur A."/>
            <person name="Murphy C."/>
            <person name="Neiman D."/>
            <person name="Pearson M."/>
            <person name="Priest M."/>
            <person name="Roberts A."/>
            <person name="Saif S."/>
            <person name="Shea T."/>
            <person name="Shenoy N."/>
            <person name="Sisk P."/>
            <person name="Stolte C."/>
            <person name="Sykes S."/>
            <person name="Wortman J."/>
            <person name="Nusbaum C."/>
            <person name="Birren B."/>
        </authorList>
    </citation>
    <scope>NUCLEOTIDE SEQUENCE [LARGE SCALE GENOMIC DNA]</scope>
    <source>
        <strain evidence="8 9">F0398</strain>
    </source>
</reference>
<evidence type="ECO:0000256" key="3">
    <source>
        <dbReference type="ARBA" id="ARBA00023163"/>
    </source>
</evidence>
<evidence type="ECO:0000259" key="6">
    <source>
        <dbReference type="PROSITE" id="PS50110"/>
    </source>
</evidence>
<accession>A0ABN0DNH2</accession>
<dbReference type="RefSeq" id="WP_006696768.1">
    <property type="nucleotide sequence ID" value="NZ_JH376860.1"/>
</dbReference>
<dbReference type="CDD" id="cd00383">
    <property type="entry name" value="trans_reg_C"/>
    <property type="match status" value="1"/>
</dbReference>